<dbReference type="RefSeq" id="WP_145093115.1">
    <property type="nucleotide sequence ID" value="NZ_CP036274.1"/>
</dbReference>
<dbReference type="Pfam" id="PF07610">
    <property type="entry name" value="DUF1573"/>
    <property type="match status" value="1"/>
</dbReference>
<dbReference type="InterPro" id="IPR013783">
    <property type="entry name" value="Ig-like_fold"/>
</dbReference>
<dbReference type="OrthoDB" id="215317at2"/>
<gene>
    <name evidence="1" type="ORF">ETAA8_44950</name>
</gene>
<evidence type="ECO:0000313" key="2">
    <source>
        <dbReference type="Proteomes" id="UP000315017"/>
    </source>
</evidence>
<dbReference type="Proteomes" id="UP000315017">
    <property type="component" value="Chromosome"/>
</dbReference>
<dbReference type="AlphaFoldDB" id="A0A517YGN1"/>
<evidence type="ECO:0008006" key="3">
    <source>
        <dbReference type="Google" id="ProtNLM"/>
    </source>
</evidence>
<reference evidence="1 2" key="1">
    <citation type="submission" date="2019-02" db="EMBL/GenBank/DDBJ databases">
        <title>Deep-cultivation of Planctomycetes and their phenomic and genomic characterization uncovers novel biology.</title>
        <authorList>
            <person name="Wiegand S."/>
            <person name="Jogler M."/>
            <person name="Boedeker C."/>
            <person name="Pinto D."/>
            <person name="Vollmers J."/>
            <person name="Rivas-Marin E."/>
            <person name="Kohn T."/>
            <person name="Peeters S.H."/>
            <person name="Heuer A."/>
            <person name="Rast P."/>
            <person name="Oberbeckmann S."/>
            <person name="Bunk B."/>
            <person name="Jeske O."/>
            <person name="Meyerdierks A."/>
            <person name="Storesund J.E."/>
            <person name="Kallscheuer N."/>
            <person name="Luecker S."/>
            <person name="Lage O.M."/>
            <person name="Pohl T."/>
            <person name="Merkel B.J."/>
            <person name="Hornburger P."/>
            <person name="Mueller R.-W."/>
            <person name="Bruemmer F."/>
            <person name="Labrenz M."/>
            <person name="Spormann A.M."/>
            <person name="Op den Camp H."/>
            <person name="Overmann J."/>
            <person name="Amann R."/>
            <person name="Jetten M.S.M."/>
            <person name="Mascher T."/>
            <person name="Medema M.H."/>
            <person name="Devos D.P."/>
            <person name="Kaster A.-K."/>
            <person name="Ovreas L."/>
            <person name="Rohde M."/>
            <person name="Galperin M.Y."/>
            <person name="Jogler C."/>
        </authorList>
    </citation>
    <scope>NUCLEOTIDE SEQUENCE [LARGE SCALE GENOMIC DNA]</scope>
    <source>
        <strain evidence="1 2">ETA_A8</strain>
    </source>
</reference>
<keyword evidence="2" id="KW-1185">Reference proteome</keyword>
<name>A0A517YGN1_9BACT</name>
<evidence type="ECO:0000313" key="1">
    <source>
        <dbReference type="EMBL" id="QDU29386.1"/>
    </source>
</evidence>
<accession>A0A517YGN1</accession>
<sequence length="388" mass="41523">MKNLVFVVVSLAVGVGLGVASTRQEFSGEQLPTVPYLAASNKSAPSTDKGPKVTLVGGSTFDFGQMDRHAEGEHTFQIRNDGDQPLRLEKGQTTCKCTMSEMQDGELLPGKIMPVKLNWNAKTGDVDFSQSAEVETTDPRQPIVRLHVYGKIIDALRPDRGHLSLGTFSASEDTTGKLKIFSFRGEEPLAVVKHEFLATDRAEPFSAEFRPLTTEEVAAEKGAKSGVEATIRVKSGLPLGSVAQTIRLTTNLSATSPLEIPIEGKVVGDIVLVGPDVVSEQNIVRFGPVAAGKGKSVTVHVLVKGPHRSETKLTLAGTEPTGLLAELGKESNDNPQVARYPLTISIAKDAKPISKLGTTAENAGVIRIAATHPRIKEFVILVRYAVTE</sequence>
<dbReference type="EMBL" id="CP036274">
    <property type="protein sequence ID" value="QDU29386.1"/>
    <property type="molecule type" value="Genomic_DNA"/>
</dbReference>
<dbReference type="InterPro" id="IPR011467">
    <property type="entry name" value="DUF1573"/>
</dbReference>
<dbReference type="Gene3D" id="2.60.40.10">
    <property type="entry name" value="Immunoglobulins"/>
    <property type="match status" value="1"/>
</dbReference>
<proteinExistence type="predicted"/>
<dbReference type="PANTHER" id="PTHR37833">
    <property type="entry name" value="LIPOPROTEIN-RELATED"/>
    <property type="match status" value="1"/>
</dbReference>
<protein>
    <recommendedName>
        <fullName evidence="3">DUF1573 domain-containing protein</fullName>
    </recommendedName>
</protein>
<dbReference type="PANTHER" id="PTHR37833:SF1">
    <property type="entry name" value="SIGNAL PEPTIDE PROTEIN"/>
    <property type="match status" value="1"/>
</dbReference>
<dbReference type="KEGG" id="aagg:ETAA8_44950"/>
<organism evidence="1 2">
    <name type="scientific">Anatilimnocola aggregata</name>
    <dbReference type="NCBI Taxonomy" id="2528021"/>
    <lineage>
        <taxon>Bacteria</taxon>
        <taxon>Pseudomonadati</taxon>
        <taxon>Planctomycetota</taxon>
        <taxon>Planctomycetia</taxon>
        <taxon>Pirellulales</taxon>
        <taxon>Pirellulaceae</taxon>
        <taxon>Anatilimnocola</taxon>
    </lineage>
</organism>